<keyword evidence="2" id="KW-1185">Reference proteome</keyword>
<evidence type="ECO:0000313" key="2">
    <source>
        <dbReference type="Proteomes" id="UP000243106"/>
    </source>
</evidence>
<dbReference type="RefSeq" id="WP_093015213.1">
    <property type="nucleotide sequence ID" value="NZ_FOXV01000016.1"/>
</dbReference>
<dbReference type="STRING" id="93684.SAMN05421853_11638"/>
<dbReference type="NCBIfam" id="TIGR04042">
    <property type="entry name" value="MSMEG_0570_fam"/>
    <property type="match status" value="1"/>
</dbReference>
<dbReference type="EMBL" id="FOXV01000016">
    <property type="protein sequence ID" value="SFQ65264.1"/>
    <property type="molecule type" value="Genomic_DNA"/>
</dbReference>
<dbReference type="Proteomes" id="UP000243106">
    <property type="component" value="Unassembled WGS sequence"/>
</dbReference>
<evidence type="ECO:0000313" key="1">
    <source>
        <dbReference type="EMBL" id="SFQ65264.1"/>
    </source>
</evidence>
<proteinExistence type="predicted"/>
<gene>
    <name evidence="1" type="ORF">SAMN05421853_11638</name>
</gene>
<organism evidence="1 2">
    <name type="scientific">Roseivivax halotolerans</name>
    <dbReference type="NCBI Taxonomy" id="93684"/>
    <lineage>
        <taxon>Bacteria</taxon>
        <taxon>Pseudomonadati</taxon>
        <taxon>Pseudomonadota</taxon>
        <taxon>Alphaproteobacteria</taxon>
        <taxon>Rhodobacterales</taxon>
        <taxon>Roseobacteraceae</taxon>
        <taxon>Roseivivax</taxon>
    </lineage>
</organism>
<accession>A0A1I6A962</accession>
<reference evidence="2" key="1">
    <citation type="submission" date="2016-10" db="EMBL/GenBank/DDBJ databases">
        <authorList>
            <person name="Varghese N."/>
            <person name="Submissions S."/>
        </authorList>
    </citation>
    <scope>NUCLEOTIDE SEQUENCE [LARGE SCALE GENOMIC DNA]</scope>
    <source>
        <strain evidence="2">JCM 10271</strain>
    </source>
</reference>
<sequence length="92" mass="10242">MPEVTFRLRWPDGTEDTCYSPSTVIREHLKAGESYSLADFMDRAIDGLDRAAQRVEAKFGFRCSSADAQAARIKSRASAYSPEETITCLSMT</sequence>
<protein>
    <submittedName>
        <fullName evidence="1">MSMEG_0570 family protein</fullName>
    </submittedName>
</protein>
<dbReference type="AlphaFoldDB" id="A0A1I6A962"/>
<name>A0A1I6A962_9RHOB</name>
<dbReference type="InterPro" id="IPR023846">
    <property type="entry name" value="CHP04042_MSMEG0570"/>
</dbReference>